<dbReference type="Proteomes" id="UP000829364">
    <property type="component" value="Chromosome 9"/>
</dbReference>
<feature type="domain" description="Protein kinase" evidence="1">
    <location>
        <begin position="1"/>
        <end position="353"/>
    </location>
</feature>
<keyword evidence="3" id="KW-1185">Reference proteome</keyword>
<dbReference type="EMBL" id="CP086362">
    <property type="protein sequence ID" value="UNI22946.1"/>
    <property type="molecule type" value="Genomic_DNA"/>
</dbReference>
<dbReference type="GO" id="GO:0004672">
    <property type="term" value="F:protein kinase activity"/>
    <property type="evidence" value="ECO:0007669"/>
    <property type="project" value="InterPro"/>
</dbReference>
<dbReference type="PROSITE" id="PS50011">
    <property type="entry name" value="PROTEIN_KINASE_DOM"/>
    <property type="match status" value="1"/>
</dbReference>
<dbReference type="SMART" id="SM00220">
    <property type="entry name" value="S_TKc"/>
    <property type="match status" value="1"/>
</dbReference>
<organism evidence="2 3">
    <name type="scientific">Purpureocillium takamizusanense</name>
    <dbReference type="NCBI Taxonomy" id="2060973"/>
    <lineage>
        <taxon>Eukaryota</taxon>
        <taxon>Fungi</taxon>
        <taxon>Dikarya</taxon>
        <taxon>Ascomycota</taxon>
        <taxon>Pezizomycotina</taxon>
        <taxon>Sordariomycetes</taxon>
        <taxon>Hypocreomycetidae</taxon>
        <taxon>Hypocreales</taxon>
        <taxon>Ophiocordycipitaceae</taxon>
        <taxon>Purpureocillium</taxon>
    </lineage>
</organism>
<dbReference type="SUPFAM" id="SSF56112">
    <property type="entry name" value="Protein kinase-like (PK-like)"/>
    <property type="match status" value="1"/>
</dbReference>
<accession>A0A9Q8QPK7</accession>
<reference evidence="2" key="1">
    <citation type="submission" date="2021-11" db="EMBL/GenBank/DDBJ databases">
        <title>Purpureocillium_takamizusanense_genome.</title>
        <authorList>
            <person name="Nguyen N.-H."/>
        </authorList>
    </citation>
    <scope>NUCLEOTIDE SEQUENCE</scope>
    <source>
        <strain evidence="2">PT3</strain>
    </source>
</reference>
<dbReference type="GeneID" id="72070734"/>
<evidence type="ECO:0000313" key="3">
    <source>
        <dbReference type="Proteomes" id="UP000829364"/>
    </source>
</evidence>
<dbReference type="OrthoDB" id="5979581at2759"/>
<evidence type="ECO:0000313" key="2">
    <source>
        <dbReference type="EMBL" id="UNI22946.1"/>
    </source>
</evidence>
<dbReference type="PANTHER" id="PTHR48011">
    <property type="entry name" value="CCR4-NOT TRANSCRIPTIONAL COMPLEX SUBUNIT CAF120-RELATED"/>
    <property type="match status" value="1"/>
</dbReference>
<name>A0A9Q8QPK7_9HYPO</name>
<dbReference type="InterPro" id="IPR052751">
    <property type="entry name" value="Plant_MAPKKK"/>
</dbReference>
<dbReference type="AlphaFoldDB" id="A0A9Q8QPK7"/>
<gene>
    <name evidence="2" type="ORF">JDV02_008789</name>
</gene>
<dbReference type="RefSeq" id="XP_047846427.1">
    <property type="nucleotide sequence ID" value="XM_047990420.1"/>
</dbReference>
<sequence>MSSCSDSEGDYDLRFLLPQDVGDTEDAEGYRLGGFHPVHLNDRYDDGRYRIVHKLGADVTVGNLVLTLSDIDCYGEDDIYRLFGRPVTGVLETQSGVKPGPEAPRYIVGNIDFLSSPETIIKPDLKLVDFDQCFPVSSPPQKMMGTPIEFLAPEVAVGQAASPASDVWALGCCRLRLRSGRGPFSSPFDVVTPCDLMRYVIHTLGEAMPPQWQQTVLWDRRGQPTRDASKGTPHDQWWAGEARSLRSIVYNIWDEPKDRVVQTGISRPERTWWEHEHQPFPPHLSDMVWNPKAVKIDNIYVYSYSGDWDELLEALPKISEQEAILLNDLLAKIFVYDPADRLTAEQMLDHPWFQFVGQDQAT</sequence>
<dbReference type="PANTHER" id="PTHR48011:SF100">
    <property type="entry name" value="PROTEIN KINASE DOMAIN-CONTAINING PROTEIN"/>
    <property type="match status" value="1"/>
</dbReference>
<evidence type="ECO:0000259" key="1">
    <source>
        <dbReference type="PROSITE" id="PS50011"/>
    </source>
</evidence>
<dbReference type="Gene3D" id="3.30.200.20">
    <property type="entry name" value="Phosphorylase Kinase, domain 1"/>
    <property type="match status" value="1"/>
</dbReference>
<dbReference type="Gene3D" id="1.10.510.10">
    <property type="entry name" value="Transferase(Phosphotransferase) domain 1"/>
    <property type="match status" value="1"/>
</dbReference>
<protein>
    <recommendedName>
        <fullName evidence="1">Protein kinase domain-containing protein</fullName>
    </recommendedName>
</protein>
<dbReference type="KEGG" id="ptkz:JDV02_008789"/>
<proteinExistence type="predicted"/>
<dbReference type="InterPro" id="IPR000719">
    <property type="entry name" value="Prot_kinase_dom"/>
</dbReference>
<dbReference type="GO" id="GO:0007165">
    <property type="term" value="P:signal transduction"/>
    <property type="evidence" value="ECO:0007669"/>
    <property type="project" value="TreeGrafter"/>
</dbReference>
<dbReference type="InterPro" id="IPR011009">
    <property type="entry name" value="Kinase-like_dom_sf"/>
</dbReference>
<dbReference type="GO" id="GO:0005524">
    <property type="term" value="F:ATP binding"/>
    <property type="evidence" value="ECO:0007669"/>
    <property type="project" value="InterPro"/>
</dbReference>
<dbReference type="Pfam" id="PF00069">
    <property type="entry name" value="Pkinase"/>
    <property type="match status" value="1"/>
</dbReference>